<proteinExistence type="predicted"/>
<evidence type="ECO:0000259" key="12">
    <source>
        <dbReference type="PROSITE" id="PS51379"/>
    </source>
</evidence>
<sequence length="239" mass="25520">MSELLIARIDAILPQTQCTQCGYPDCRGYAEALAAGSADIDQCPPGGEAGLAELAALLGRPLKPLNPQHGEHKPRVLAWIDEANCIGCTLCIQACPVDAIIGASKQMHTVIAAECTGCELCIPACPVDCIELLPAVEPALTAERQALAGLWRKRHAYRLFRLGREKRERSERLAAKALAKKAEAQFAAPEVQASLDAALQRHQARLAGEPVPPPAPLADAKAARIAEMMARAKRLREGG</sequence>
<dbReference type="InterPro" id="IPR007202">
    <property type="entry name" value="4Fe-4S_dom"/>
</dbReference>
<keyword evidence="15" id="KW-1185">Reference proteome</keyword>
<evidence type="ECO:0000259" key="13">
    <source>
        <dbReference type="PROSITE" id="PS51656"/>
    </source>
</evidence>
<keyword evidence="9" id="KW-0408">Iron</keyword>
<dbReference type="NCBIfam" id="TIGR01944">
    <property type="entry name" value="rnfB"/>
    <property type="match status" value="1"/>
</dbReference>
<accession>A0A1K2HJQ0</accession>
<dbReference type="GO" id="GO:0046872">
    <property type="term" value="F:metal ion binding"/>
    <property type="evidence" value="ECO:0007669"/>
    <property type="project" value="UniProtKB-KW"/>
</dbReference>
<dbReference type="Gene3D" id="3.30.70.20">
    <property type="match status" value="1"/>
</dbReference>
<keyword evidence="1" id="KW-0813">Transport</keyword>
<feature type="domain" description="4Fe-4S ferredoxin-type" evidence="12">
    <location>
        <begin position="76"/>
        <end position="105"/>
    </location>
</feature>
<dbReference type="EMBL" id="FPKR01000008">
    <property type="protein sequence ID" value="SFZ76999.1"/>
    <property type="molecule type" value="Genomic_DNA"/>
</dbReference>
<dbReference type="AlphaFoldDB" id="A0A1K2HJQ0"/>
<dbReference type="SUPFAM" id="SSF54862">
    <property type="entry name" value="4Fe-4S ferredoxins"/>
    <property type="match status" value="1"/>
</dbReference>
<dbReference type="InterPro" id="IPR050294">
    <property type="entry name" value="RnfB_subfamily"/>
</dbReference>
<dbReference type="STRING" id="1121279.SAMN02745887_02186"/>
<dbReference type="Pfam" id="PF04060">
    <property type="entry name" value="FeS"/>
    <property type="match status" value="1"/>
</dbReference>
<dbReference type="RefSeq" id="WP_072428704.1">
    <property type="nucleotide sequence ID" value="NZ_FPKR01000008.1"/>
</dbReference>
<evidence type="ECO:0000256" key="7">
    <source>
        <dbReference type="ARBA" id="ARBA00022967"/>
    </source>
</evidence>
<dbReference type="PROSITE" id="PS00198">
    <property type="entry name" value="4FE4S_FER_1"/>
    <property type="match status" value="2"/>
</dbReference>
<evidence type="ECO:0000256" key="2">
    <source>
        <dbReference type="ARBA" id="ARBA00022475"/>
    </source>
</evidence>
<evidence type="ECO:0000256" key="11">
    <source>
        <dbReference type="ARBA" id="ARBA00023136"/>
    </source>
</evidence>
<feature type="domain" description="4Fe-4S" evidence="13">
    <location>
        <begin position="1"/>
        <end position="60"/>
    </location>
</feature>
<evidence type="ECO:0000256" key="1">
    <source>
        <dbReference type="ARBA" id="ARBA00022448"/>
    </source>
</evidence>
<evidence type="ECO:0000256" key="9">
    <source>
        <dbReference type="ARBA" id="ARBA00023004"/>
    </source>
</evidence>
<dbReference type="PANTHER" id="PTHR42859">
    <property type="entry name" value="OXIDOREDUCTASE"/>
    <property type="match status" value="1"/>
</dbReference>
<feature type="domain" description="4Fe-4S ferredoxin-type" evidence="12">
    <location>
        <begin position="106"/>
        <end position="135"/>
    </location>
</feature>
<keyword evidence="10" id="KW-0411">Iron-sulfur</keyword>
<dbReference type="GO" id="GO:0009055">
    <property type="term" value="F:electron transfer activity"/>
    <property type="evidence" value="ECO:0007669"/>
    <property type="project" value="InterPro"/>
</dbReference>
<evidence type="ECO:0000256" key="3">
    <source>
        <dbReference type="ARBA" id="ARBA00022485"/>
    </source>
</evidence>
<dbReference type="GO" id="GO:0051539">
    <property type="term" value="F:4 iron, 4 sulfur cluster binding"/>
    <property type="evidence" value="ECO:0007669"/>
    <property type="project" value="UniProtKB-KW"/>
</dbReference>
<dbReference type="InterPro" id="IPR017896">
    <property type="entry name" value="4Fe4S_Fe-S-bd"/>
</dbReference>
<keyword evidence="11" id="KW-0472">Membrane</keyword>
<keyword evidence="3" id="KW-0004">4Fe-4S</keyword>
<reference evidence="14 15" key="1">
    <citation type="submission" date="2016-11" db="EMBL/GenBank/DDBJ databases">
        <authorList>
            <person name="Jaros S."/>
            <person name="Januszkiewicz K."/>
            <person name="Wedrychowicz H."/>
        </authorList>
    </citation>
    <scope>NUCLEOTIDE SEQUENCE [LARGE SCALE GENOMIC DNA]</scope>
    <source>
        <strain evidence="14 15">DSM 18899</strain>
    </source>
</reference>
<evidence type="ECO:0000256" key="4">
    <source>
        <dbReference type="ARBA" id="ARBA00022519"/>
    </source>
</evidence>
<dbReference type="Gene3D" id="1.10.15.40">
    <property type="entry name" value="Electron transport complex subunit B, putative Fe-S cluster"/>
    <property type="match status" value="1"/>
</dbReference>
<dbReference type="PROSITE" id="PS51379">
    <property type="entry name" value="4FE4S_FER_2"/>
    <property type="match status" value="2"/>
</dbReference>
<keyword evidence="6" id="KW-0677">Repeat</keyword>
<evidence type="ECO:0000256" key="8">
    <source>
        <dbReference type="ARBA" id="ARBA00022982"/>
    </source>
</evidence>
<dbReference type="PROSITE" id="PS51656">
    <property type="entry name" value="4FE4S"/>
    <property type="match status" value="1"/>
</dbReference>
<keyword evidence="8" id="KW-0249">Electron transport</keyword>
<organism evidence="14 15">
    <name type="scientific">Chitinimonas taiwanensis DSM 18899</name>
    <dbReference type="NCBI Taxonomy" id="1121279"/>
    <lineage>
        <taxon>Bacteria</taxon>
        <taxon>Pseudomonadati</taxon>
        <taxon>Pseudomonadota</taxon>
        <taxon>Betaproteobacteria</taxon>
        <taxon>Neisseriales</taxon>
        <taxon>Chitinibacteraceae</taxon>
        <taxon>Chitinimonas</taxon>
    </lineage>
</organism>
<dbReference type="OrthoDB" id="9789936at2"/>
<evidence type="ECO:0000256" key="5">
    <source>
        <dbReference type="ARBA" id="ARBA00022723"/>
    </source>
</evidence>
<keyword evidence="4" id="KW-0997">Cell inner membrane</keyword>
<evidence type="ECO:0000313" key="14">
    <source>
        <dbReference type="EMBL" id="SFZ76999.1"/>
    </source>
</evidence>
<evidence type="ECO:0000256" key="10">
    <source>
        <dbReference type="ARBA" id="ARBA00023014"/>
    </source>
</evidence>
<keyword evidence="5" id="KW-0479">Metal-binding</keyword>
<dbReference type="Proteomes" id="UP000186513">
    <property type="component" value="Unassembled WGS sequence"/>
</dbReference>
<evidence type="ECO:0000256" key="6">
    <source>
        <dbReference type="ARBA" id="ARBA00022737"/>
    </source>
</evidence>
<keyword evidence="7" id="KW-1278">Translocase</keyword>
<dbReference type="InterPro" id="IPR010207">
    <property type="entry name" value="Elect_transpt_cplx_RnfB/RsxB"/>
</dbReference>
<dbReference type="Pfam" id="PF14697">
    <property type="entry name" value="Fer4_21"/>
    <property type="match status" value="1"/>
</dbReference>
<gene>
    <name evidence="14" type="ORF">SAMN02745887_02186</name>
</gene>
<dbReference type="InterPro" id="IPR017900">
    <property type="entry name" value="4Fe4S_Fe_S_CS"/>
</dbReference>
<dbReference type="PANTHER" id="PTHR42859:SF3">
    <property type="entry name" value="ION-TRANSLOCATING OXIDOREDUCTASE COMPLEX SUBUNIT B"/>
    <property type="match status" value="1"/>
</dbReference>
<keyword evidence="2" id="KW-1003">Cell membrane</keyword>
<evidence type="ECO:0000313" key="15">
    <source>
        <dbReference type="Proteomes" id="UP000186513"/>
    </source>
</evidence>
<name>A0A1K2HJQ0_9NEIS</name>
<protein>
    <submittedName>
        <fullName evidence="14">Electron transport complex protein RnfB</fullName>
    </submittedName>
</protein>